<organism evidence="2 3">
    <name type="scientific">Thyridium curvatum</name>
    <dbReference type="NCBI Taxonomy" id="1093900"/>
    <lineage>
        <taxon>Eukaryota</taxon>
        <taxon>Fungi</taxon>
        <taxon>Dikarya</taxon>
        <taxon>Ascomycota</taxon>
        <taxon>Pezizomycotina</taxon>
        <taxon>Sordariomycetes</taxon>
        <taxon>Sordariomycetidae</taxon>
        <taxon>Thyridiales</taxon>
        <taxon>Thyridiaceae</taxon>
        <taxon>Thyridium</taxon>
    </lineage>
</organism>
<comment type="caution">
    <text evidence="2">The sequence shown here is derived from an EMBL/GenBank/DDBJ whole genome shotgun (WGS) entry which is preliminary data.</text>
</comment>
<dbReference type="RefSeq" id="XP_030993169.1">
    <property type="nucleotide sequence ID" value="XM_031142669.1"/>
</dbReference>
<sequence>MRSFPCGLILLFTAVTASSLQGHVPRGTTDPDPERYSSCAVEDSGFVPGDAVQAANFVVEKLIPSEGRYITTNYCYYKLLNTTVVGVCNGAARNRTITADETRRGIDQIVKDCGVDSGYHVVNNLTFSMYGVRGGMKALVPKTFAYPDFPGWADEETEIIPVLPRAHAQVNNRYCSKTKRQAGTTKTIEKRNYAMNVSNATCPAVYRTSLRLRLDPSDVDPRDEFITCYAPYLPDEGGNYTDTTIEALKICCGSDPVIVQDDTLLSIPHRNCWYSCNVTNYGAEVIKKEDKSAFTFWTIQQCLQMRTDRSTRLQNLGTCYPKNSSGKVRVSTSQLGLLFMLVTGILLG</sequence>
<accession>A0A507B3H7</accession>
<feature type="signal peptide" evidence="1">
    <location>
        <begin position="1"/>
        <end position="19"/>
    </location>
</feature>
<protein>
    <submittedName>
        <fullName evidence="2">Uncharacterized protein</fullName>
    </submittedName>
</protein>
<evidence type="ECO:0000313" key="3">
    <source>
        <dbReference type="Proteomes" id="UP000319257"/>
    </source>
</evidence>
<dbReference type="AlphaFoldDB" id="A0A507B3H7"/>
<proteinExistence type="predicted"/>
<evidence type="ECO:0000256" key="1">
    <source>
        <dbReference type="SAM" id="SignalP"/>
    </source>
</evidence>
<gene>
    <name evidence="2" type="ORF">E0L32_007877</name>
</gene>
<name>A0A507B3H7_9PEZI</name>
<keyword evidence="3" id="KW-1185">Reference proteome</keyword>
<dbReference type="Proteomes" id="UP000319257">
    <property type="component" value="Unassembled WGS sequence"/>
</dbReference>
<keyword evidence="1" id="KW-0732">Signal</keyword>
<dbReference type="OrthoDB" id="3596036at2759"/>
<feature type="chain" id="PRO_5021362509" evidence="1">
    <location>
        <begin position="20"/>
        <end position="348"/>
    </location>
</feature>
<reference evidence="2 3" key="1">
    <citation type="submission" date="2019-06" db="EMBL/GenBank/DDBJ databases">
        <title>Draft genome sequence of the filamentous fungus Phialemoniopsis curvata isolated from diesel fuel.</title>
        <authorList>
            <person name="Varaljay V.A."/>
            <person name="Lyon W.J."/>
            <person name="Crouch A.L."/>
            <person name="Drake C.E."/>
            <person name="Hollomon J.M."/>
            <person name="Nadeau L.J."/>
            <person name="Nunn H.S."/>
            <person name="Stevenson B.S."/>
            <person name="Bojanowski C.L."/>
            <person name="Crookes-Goodson W.J."/>
        </authorList>
    </citation>
    <scope>NUCLEOTIDE SEQUENCE [LARGE SCALE GENOMIC DNA]</scope>
    <source>
        <strain evidence="2 3">D216</strain>
    </source>
</reference>
<dbReference type="GeneID" id="41975324"/>
<evidence type="ECO:0000313" key="2">
    <source>
        <dbReference type="EMBL" id="TPX11458.1"/>
    </source>
</evidence>
<dbReference type="EMBL" id="SKBQ01000049">
    <property type="protein sequence ID" value="TPX11458.1"/>
    <property type="molecule type" value="Genomic_DNA"/>
</dbReference>
<dbReference type="InParanoid" id="A0A507B3H7"/>